<protein>
    <submittedName>
        <fullName evidence="1">DUF1848 domain-containing protein</fullName>
    </submittedName>
</protein>
<comment type="caution">
    <text evidence="1">The sequence shown here is derived from an EMBL/GenBank/DDBJ whole genome shotgun (WGS) entry which is preliminary data.</text>
</comment>
<gene>
    <name evidence="1" type="ORF">GX523_17145</name>
</gene>
<dbReference type="EMBL" id="DUTF01000363">
    <property type="protein sequence ID" value="HHY28429.1"/>
    <property type="molecule type" value="Genomic_DNA"/>
</dbReference>
<evidence type="ECO:0000313" key="2">
    <source>
        <dbReference type="Proteomes" id="UP000553059"/>
    </source>
</evidence>
<evidence type="ECO:0000313" key="1">
    <source>
        <dbReference type="EMBL" id="HHY28429.1"/>
    </source>
</evidence>
<dbReference type="InterPro" id="IPR014998">
    <property type="entry name" value="DUF1848"/>
</dbReference>
<dbReference type="Pfam" id="PF08902">
    <property type="entry name" value="DUF1848"/>
    <property type="match status" value="1"/>
</dbReference>
<name>A0A7C6Z6G8_9FIRM</name>
<sequence length="315" mass="35882">MIISASRRTDIPAFYSEWLLNRLREGYVLVPNPRCPSRYSRVELSPQVVDCLVFWTKNPSPMLPRLAEITALGYPFYFQFTLTPYERDMEQNLPPKEILLKTFQKLSTMLGSERVVWRYDPVILNADLDIEYHLGQFERMAAALEGYTHRCIFSFLDLYPKVRRAMSLALAQEGKEADETAMERIAQGFSAIARRHRLGLFTCCESVDLSPYGIRPASCIDQGMIEEILQCKIFAKKDPNQRPSCGCIESVEIGTYDSCPHGCIYCYGTSSPQTVRNTMASHDPKSPILIGSLTNNAIITERKMCSRKDSQLTLF</sequence>
<organism evidence="1 2">
    <name type="scientific">Desulfitobacterium dehalogenans</name>
    <dbReference type="NCBI Taxonomy" id="36854"/>
    <lineage>
        <taxon>Bacteria</taxon>
        <taxon>Bacillati</taxon>
        <taxon>Bacillota</taxon>
        <taxon>Clostridia</taxon>
        <taxon>Eubacteriales</taxon>
        <taxon>Desulfitobacteriaceae</taxon>
        <taxon>Desulfitobacterium</taxon>
    </lineage>
</organism>
<dbReference type="AlphaFoldDB" id="A0A7C6Z6G8"/>
<accession>A0A7C6Z6G8</accession>
<dbReference type="Proteomes" id="UP000553059">
    <property type="component" value="Unassembled WGS sequence"/>
</dbReference>
<reference evidence="1 2" key="1">
    <citation type="journal article" date="2020" name="Biotechnol. Biofuels">
        <title>New insights from the biogas microbiome by comprehensive genome-resolved metagenomics of nearly 1600 species originating from multiple anaerobic digesters.</title>
        <authorList>
            <person name="Campanaro S."/>
            <person name="Treu L."/>
            <person name="Rodriguez-R L.M."/>
            <person name="Kovalovszki A."/>
            <person name="Ziels R.M."/>
            <person name="Maus I."/>
            <person name="Zhu X."/>
            <person name="Kougias P.G."/>
            <person name="Basile A."/>
            <person name="Luo G."/>
            <person name="Schluter A."/>
            <person name="Konstantinidis K.T."/>
            <person name="Angelidaki I."/>
        </authorList>
    </citation>
    <scope>NUCLEOTIDE SEQUENCE [LARGE SCALE GENOMIC DNA]</scope>
    <source>
        <strain evidence="1">AS05jafATM_4</strain>
    </source>
</reference>
<proteinExistence type="predicted"/>